<dbReference type="EMBL" id="KV449169">
    <property type="protein sequence ID" value="OAX31972.1"/>
    <property type="molecule type" value="Genomic_DNA"/>
</dbReference>
<evidence type="ECO:0000313" key="2">
    <source>
        <dbReference type="Proteomes" id="UP000092154"/>
    </source>
</evidence>
<proteinExistence type="predicted"/>
<reference evidence="1 2" key="1">
    <citation type="submission" date="2016-06" db="EMBL/GenBank/DDBJ databases">
        <title>Comparative genomics of the ectomycorrhizal sister species Rhizopogon vinicolor and Rhizopogon vesiculosus (Basidiomycota: Boletales) reveals a divergence of the mating type B locus.</title>
        <authorList>
            <consortium name="DOE Joint Genome Institute"/>
            <person name="Mujic A.B."/>
            <person name="Kuo A."/>
            <person name="Tritt A."/>
            <person name="Lipzen A."/>
            <person name="Chen C."/>
            <person name="Johnson J."/>
            <person name="Sharma A."/>
            <person name="Barry K."/>
            <person name="Grigoriev I.V."/>
            <person name="Spatafora J.W."/>
        </authorList>
    </citation>
    <scope>NUCLEOTIDE SEQUENCE [LARGE SCALE GENOMIC DNA]</scope>
    <source>
        <strain evidence="1 2">AM-OR11-026</strain>
    </source>
</reference>
<accession>A0A1B7MH94</accession>
<protein>
    <submittedName>
        <fullName evidence="1">Uncharacterized protein</fullName>
    </submittedName>
</protein>
<gene>
    <name evidence="1" type="ORF">K503DRAFT_702860</name>
</gene>
<dbReference type="Proteomes" id="UP000092154">
    <property type="component" value="Unassembled WGS sequence"/>
</dbReference>
<dbReference type="OrthoDB" id="2634326at2759"/>
<evidence type="ECO:0000313" key="1">
    <source>
        <dbReference type="EMBL" id="OAX31972.1"/>
    </source>
</evidence>
<organism evidence="1 2">
    <name type="scientific">Rhizopogon vinicolor AM-OR11-026</name>
    <dbReference type="NCBI Taxonomy" id="1314800"/>
    <lineage>
        <taxon>Eukaryota</taxon>
        <taxon>Fungi</taxon>
        <taxon>Dikarya</taxon>
        <taxon>Basidiomycota</taxon>
        <taxon>Agaricomycotina</taxon>
        <taxon>Agaricomycetes</taxon>
        <taxon>Agaricomycetidae</taxon>
        <taxon>Boletales</taxon>
        <taxon>Suillineae</taxon>
        <taxon>Rhizopogonaceae</taxon>
        <taxon>Rhizopogon</taxon>
    </lineage>
</organism>
<dbReference type="AlphaFoldDB" id="A0A1B7MH94"/>
<name>A0A1B7MH94_9AGAM</name>
<feature type="non-terminal residue" evidence="1">
    <location>
        <position position="95"/>
    </location>
</feature>
<dbReference type="InParanoid" id="A0A1B7MH94"/>
<sequence length="95" mass="10931">MQIGDKCTPVNLEWMGAFVESHDYCNKLFTTGVPVWYVHARAYIPPNMIVIKPVLLTHPDQIVISMFMDGKKVRPFEVIHRGPGGHNHHIHICWL</sequence>
<keyword evidence="2" id="KW-1185">Reference proteome</keyword>